<gene>
    <name evidence="2" type="primary">tlp</name>
    <name evidence="2" type="ORF">SK3146_00807</name>
</gene>
<dbReference type="Proteomes" id="UP001057134">
    <property type="component" value="Chromosome"/>
</dbReference>
<evidence type="ECO:0000313" key="2">
    <source>
        <dbReference type="EMBL" id="UQZ81651.1"/>
    </source>
</evidence>
<evidence type="ECO:0000256" key="1">
    <source>
        <dbReference type="SAM" id="MobiDB-lite"/>
    </source>
</evidence>
<feature type="compositionally biased region" description="Polar residues" evidence="1">
    <location>
        <begin position="16"/>
        <end position="29"/>
    </location>
</feature>
<sequence length="72" mass="8327">MAKPDNREDNAAHLQQHIQNTKENLQESEQYLAEHAEEISPQEKQTLQAKNARREKSIDGFHSELQDESGQQ</sequence>
<dbReference type="RefSeq" id="WP_249863874.1">
    <property type="nucleotide sequence ID" value="NZ_CP027059.1"/>
</dbReference>
<evidence type="ECO:0000313" key="3">
    <source>
        <dbReference type="Proteomes" id="UP001057134"/>
    </source>
</evidence>
<reference evidence="2" key="2">
    <citation type="journal article" date="2021" name="J Anim Sci Technol">
        <title>Complete genome sequence of Paenibacillus konkukensis sp. nov. SK3146 as a potential probiotic strain.</title>
        <authorList>
            <person name="Jung H.I."/>
            <person name="Park S."/>
            <person name="Niu K.M."/>
            <person name="Lee S.W."/>
            <person name="Kothari D."/>
            <person name="Yi K.J."/>
            <person name="Kim S.K."/>
        </authorList>
    </citation>
    <scope>NUCLEOTIDE SEQUENCE</scope>
    <source>
        <strain evidence="2">SK3146</strain>
    </source>
</reference>
<accession>A0ABY4RGS5</accession>
<dbReference type="EMBL" id="CP027059">
    <property type="protein sequence ID" value="UQZ81651.1"/>
    <property type="molecule type" value="Genomic_DNA"/>
</dbReference>
<proteinExistence type="inferred from homology"/>
<dbReference type="NCBIfam" id="TIGR03090">
    <property type="entry name" value="SASP_tlp"/>
    <property type="match status" value="1"/>
</dbReference>
<feature type="compositionally biased region" description="Basic and acidic residues" evidence="1">
    <location>
        <begin position="52"/>
        <end position="65"/>
    </location>
</feature>
<reference evidence="2" key="1">
    <citation type="submission" date="2018-02" db="EMBL/GenBank/DDBJ databases">
        <authorList>
            <person name="Kim S.-K."/>
            <person name="Jung H.-I."/>
            <person name="Lee S.-W."/>
        </authorList>
    </citation>
    <scope>NUCLEOTIDE SEQUENCE</scope>
    <source>
        <strain evidence="2">SK3146</strain>
    </source>
</reference>
<dbReference type="Pfam" id="PF19824">
    <property type="entry name" value="Tlp"/>
    <property type="match status" value="1"/>
</dbReference>
<protein>
    <submittedName>
        <fullName evidence="2">Small, acid-soluble spore protein Tlp</fullName>
    </submittedName>
</protein>
<feature type="region of interest" description="Disordered" evidence="1">
    <location>
        <begin position="1"/>
        <end position="72"/>
    </location>
</feature>
<dbReference type="HAMAP" id="MF_01506">
    <property type="entry name" value="Tlp"/>
    <property type="match status" value="1"/>
</dbReference>
<dbReference type="InterPro" id="IPR017524">
    <property type="entry name" value="SASP_thioredoxin-like"/>
</dbReference>
<keyword evidence="3" id="KW-1185">Reference proteome</keyword>
<feature type="compositionally biased region" description="Basic and acidic residues" evidence="1">
    <location>
        <begin position="1"/>
        <end position="11"/>
    </location>
</feature>
<name>A0ABY4RGS5_9BACL</name>
<organism evidence="2 3">
    <name type="scientific">Paenibacillus konkukensis</name>
    <dbReference type="NCBI Taxonomy" id="2020716"/>
    <lineage>
        <taxon>Bacteria</taxon>
        <taxon>Bacillati</taxon>
        <taxon>Bacillota</taxon>
        <taxon>Bacilli</taxon>
        <taxon>Bacillales</taxon>
        <taxon>Paenibacillaceae</taxon>
        <taxon>Paenibacillus</taxon>
    </lineage>
</organism>